<evidence type="ECO:0000313" key="2">
    <source>
        <dbReference type="Proteomes" id="UP000287188"/>
    </source>
</evidence>
<dbReference type="InterPro" id="IPR029058">
    <property type="entry name" value="AB_hydrolase_fold"/>
</dbReference>
<name>A0A402AW08_9CHLR</name>
<accession>A0A402AW08</accession>
<evidence type="ECO:0000313" key="1">
    <source>
        <dbReference type="EMBL" id="GCE23312.1"/>
    </source>
</evidence>
<protein>
    <submittedName>
        <fullName evidence="1">Uncharacterized protein</fullName>
    </submittedName>
</protein>
<proteinExistence type="predicted"/>
<dbReference type="Gene3D" id="3.40.50.1820">
    <property type="entry name" value="alpha/beta hydrolase"/>
    <property type="match status" value="1"/>
</dbReference>
<gene>
    <name evidence="1" type="ORF">KDK_71120</name>
</gene>
<sequence>MYPKIEEPKKTYFAKTTLQPLDIYINAEIEGYSNIEIIHRRSFLAPDTRVEPVNAQGLLGTFYTPKTRGPHPGLILLSGSSGQSAEIKKRTPGGPWILYARPDLFWYGTIAGTPTRNSIRIFQESDQLVTNTARGTAKKNCYHWFI</sequence>
<reference evidence="2" key="1">
    <citation type="submission" date="2018-12" db="EMBL/GenBank/DDBJ databases">
        <title>Tengunoibacter tsumagoiensis gen. nov., sp. nov., Dictyobacter kobayashii sp. nov., D. alpinus sp. nov., and D. joshuensis sp. nov. and description of Dictyobacteraceae fam. nov. within the order Ktedonobacterales isolated from Tengu-no-mugimeshi.</title>
        <authorList>
            <person name="Wang C.M."/>
            <person name="Zheng Y."/>
            <person name="Sakai Y."/>
            <person name="Toyoda A."/>
            <person name="Minakuchi Y."/>
            <person name="Abe K."/>
            <person name="Yokota A."/>
            <person name="Yabe S."/>
        </authorList>
    </citation>
    <scope>NUCLEOTIDE SEQUENCE [LARGE SCALE GENOMIC DNA]</scope>
    <source>
        <strain evidence="2">Uno11</strain>
    </source>
</reference>
<keyword evidence="2" id="KW-1185">Reference proteome</keyword>
<dbReference type="AlphaFoldDB" id="A0A402AW08"/>
<dbReference type="EMBL" id="BIFS01000002">
    <property type="protein sequence ID" value="GCE23312.1"/>
    <property type="molecule type" value="Genomic_DNA"/>
</dbReference>
<organism evidence="1 2">
    <name type="scientific">Dictyobacter kobayashii</name>
    <dbReference type="NCBI Taxonomy" id="2014872"/>
    <lineage>
        <taxon>Bacteria</taxon>
        <taxon>Bacillati</taxon>
        <taxon>Chloroflexota</taxon>
        <taxon>Ktedonobacteria</taxon>
        <taxon>Ktedonobacterales</taxon>
        <taxon>Dictyobacteraceae</taxon>
        <taxon>Dictyobacter</taxon>
    </lineage>
</organism>
<comment type="caution">
    <text evidence="1">The sequence shown here is derived from an EMBL/GenBank/DDBJ whole genome shotgun (WGS) entry which is preliminary data.</text>
</comment>
<dbReference type="Proteomes" id="UP000287188">
    <property type="component" value="Unassembled WGS sequence"/>
</dbReference>